<feature type="region of interest" description="Disordered" evidence="1">
    <location>
        <begin position="1"/>
        <end position="30"/>
    </location>
</feature>
<evidence type="ECO:0000313" key="4">
    <source>
        <dbReference type="Proteomes" id="UP000468591"/>
    </source>
</evidence>
<gene>
    <name evidence="3" type="ORF">GV827_03195</name>
</gene>
<comment type="caution">
    <text evidence="3">The sequence shown here is derived from an EMBL/GenBank/DDBJ whole genome shotgun (WGS) entry which is preliminary data.</text>
</comment>
<evidence type="ECO:0000259" key="2">
    <source>
        <dbReference type="Pfam" id="PF10135"/>
    </source>
</evidence>
<dbReference type="EMBL" id="JAABNT010000002">
    <property type="protein sequence ID" value="NEK21407.1"/>
    <property type="molecule type" value="Genomic_DNA"/>
</dbReference>
<evidence type="ECO:0000313" key="3">
    <source>
        <dbReference type="EMBL" id="NEK21407.1"/>
    </source>
</evidence>
<reference evidence="3 4" key="1">
    <citation type="submission" date="2020-01" db="EMBL/GenBank/DDBJ databases">
        <title>Sulfitobacter sediminilitoris sp. nov., isolated from a tidal flat.</title>
        <authorList>
            <person name="Park S."/>
            <person name="Yoon J.-H."/>
        </authorList>
    </citation>
    <scope>NUCLEOTIDE SEQUENCE [LARGE SCALE GENOMIC DNA]</scope>
    <source>
        <strain evidence="3 4">JBTF-M27</strain>
    </source>
</reference>
<feature type="domain" description="Flagellar protein FlgJ N-terminal" evidence="2">
    <location>
        <begin position="59"/>
        <end position="96"/>
    </location>
</feature>
<name>A0A6P0C6E5_9RHOB</name>
<dbReference type="Proteomes" id="UP000468591">
    <property type="component" value="Unassembled WGS sequence"/>
</dbReference>
<keyword evidence="4" id="KW-1185">Reference proteome</keyword>
<protein>
    <submittedName>
        <fullName evidence="3">Chemotaxis protein chel</fullName>
    </submittedName>
</protein>
<dbReference type="AlphaFoldDB" id="A0A6P0C6E5"/>
<dbReference type="Pfam" id="PF10135">
    <property type="entry name" value="Rod-binding"/>
    <property type="match status" value="1"/>
</dbReference>
<dbReference type="RefSeq" id="WP_164352264.1">
    <property type="nucleotide sequence ID" value="NZ_JAABNT010000002.1"/>
</dbReference>
<accession>A0A6P0C6E5</accession>
<sequence>MLRKIDRNLRTQPVDTVRPALPAHTSNSLDQSLRQAAQKLEASFLAEMLKGAGLGSSREGFGGGPGEDQFSSFLVEEHAMAMVRAGGIGLSESIFEALKERDNDG</sequence>
<dbReference type="InterPro" id="IPR019301">
    <property type="entry name" value="Flagellar_prot_FlgJ_N"/>
</dbReference>
<proteinExistence type="predicted"/>
<organism evidence="3 4">
    <name type="scientific">Sulfitobacter sediminilitoris</name>
    <dbReference type="NCBI Taxonomy" id="2698830"/>
    <lineage>
        <taxon>Bacteria</taxon>
        <taxon>Pseudomonadati</taxon>
        <taxon>Pseudomonadota</taxon>
        <taxon>Alphaproteobacteria</taxon>
        <taxon>Rhodobacterales</taxon>
        <taxon>Roseobacteraceae</taxon>
        <taxon>Sulfitobacter</taxon>
    </lineage>
</organism>
<evidence type="ECO:0000256" key="1">
    <source>
        <dbReference type="SAM" id="MobiDB-lite"/>
    </source>
</evidence>